<comment type="cofactor">
    <cofactor evidence="2">
        <name>Ca(2+)</name>
        <dbReference type="ChEBI" id="CHEBI:29108"/>
    </cofactor>
</comment>
<dbReference type="GO" id="GO:0046872">
    <property type="term" value="F:metal ion binding"/>
    <property type="evidence" value="ECO:0007669"/>
    <property type="project" value="UniProtKB-KW"/>
</dbReference>
<evidence type="ECO:0000256" key="3">
    <source>
        <dbReference type="ARBA" id="ARBA00001970"/>
    </source>
</evidence>
<comment type="cofactor">
    <cofactor evidence="3">
        <name>heme b</name>
        <dbReference type="ChEBI" id="CHEBI:60344"/>
    </cofactor>
</comment>
<keyword evidence="9" id="KW-0408">Iron</keyword>
<proteinExistence type="predicted"/>
<dbReference type="Proteomes" id="UP000032180">
    <property type="component" value="Chromosome 11"/>
</dbReference>
<dbReference type="SUPFAM" id="SSF48113">
    <property type="entry name" value="Heme-dependent peroxidases"/>
    <property type="match status" value="1"/>
</dbReference>
<dbReference type="InterPro" id="IPR010255">
    <property type="entry name" value="Haem_peroxidase_sf"/>
</dbReference>
<dbReference type="InterPro" id="IPR000823">
    <property type="entry name" value="Peroxidase_pln"/>
</dbReference>
<reference evidence="12 13" key="1">
    <citation type="submission" date="2012-08" db="EMBL/GenBank/DDBJ databases">
        <title>Oryza genome evolution.</title>
        <authorList>
            <person name="Wing R.A."/>
        </authorList>
    </citation>
    <scope>NUCLEOTIDE SEQUENCE</scope>
</reference>
<dbReference type="PANTHER" id="PTHR31517:SF84">
    <property type="entry name" value="PEROXIDASE"/>
    <property type="match status" value="1"/>
</dbReference>
<dbReference type="GO" id="GO:0020037">
    <property type="term" value="F:heme binding"/>
    <property type="evidence" value="ECO:0007669"/>
    <property type="project" value="InterPro"/>
</dbReference>
<keyword evidence="5" id="KW-0349">Heme</keyword>
<evidence type="ECO:0000256" key="10">
    <source>
        <dbReference type="ARBA" id="ARBA00023324"/>
    </source>
</evidence>
<evidence type="ECO:0000256" key="6">
    <source>
        <dbReference type="ARBA" id="ARBA00022723"/>
    </source>
</evidence>
<evidence type="ECO:0000256" key="2">
    <source>
        <dbReference type="ARBA" id="ARBA00001913"/>
    </source>
</evidence>
<evidence type="ECO:0000256" key="5">
    <source>
        <dbReference type="ARBA" id="ARBA00022617"/>
    </source>
</evidence>
<dbReference type="PRINTS" id="PR00461">
    <property type="entry name" value="PLPEROXIDASE"/>
</dbReference>
<organism evidence="12 13">
    <name type="scientific">Leersia perrieri</name>
    <dbReference type="NCBI Taxonomy" id="77586"/>
    <lineage>
        <taxon>Eukaryota</taxon>
        <taxon>Viridiplantae</taxon>
        <taxon>Streptophyta</taxon>
        <taxon>Embryophyta</taxon>
        <taxon>Tracheophyta</taxon>
        <taxon>Spermatophyta</taxon>
        <taxon>Magnoliopsida</taxon>
        <taxon>Liliopsida</taxon>
        <taxon>Poales</taxon>
        <taxon>Poaceae</taxon>
        <taxon>BOP clade</taxon>
        <taxon>Oryzoideae</taxon>
        <taxon>Oryzeae</taxon>
        <taxon>Oryzinae</taxon>
        <taxon>Leersia</taxon>
    </lineage>
</organism>
<evidence type="ECO:0000259" key="11">
    <source>
        <dbReference type="PROSITE" id="PS50873"/>
    </source>
</evidence>
<name>A0A0D9XV44_9ORYZ</name>
<evidence type="ECO:0000256" key="1">
    <source>
        <dbReference type="ARBA" id="ARBA00000189"/>
    </source>
</evidence>
<dbReference type="PROSITE" id="PS50873">
    <property type="entry name" value="PEROXIDASE_4"/>
    <property type="match status" value="1"/>
</dbReference>
<dbReference type="GO" id="GO:0006979">
    <property type="term" value="P:response to oxidative stress"/>
    <property type="evidence" value="ECO:0007669"/>
    <property type="project" value="InterPro"/>
</dbReference>
<dbReference type="AlphaFoldDB" id="A0A0D9XV44"/>
<evidence type="ECO:0000256" key="7">
    <source>
        <dbReference type="ARBA" id="ARBA00022837"/>
    </source>
</evidence>
<sequence>MVARRRGLFHSDSSLLADEFTAGYVRRQATGMYVTEFFRDFAGSMVRMGGVGVLTGGQGEIRKKCYAIN</sequence>
<accession>A0A0D9XV44</accession>
<keyword evidence="6" id="KW-0479">Metal-binding</keyword>
<evidence type="ECO:0000313" key="12">
    <source>
        <dbReference type="EnsemblPlants" id="LPERR11G18750.1"/>
    </source>
</evidence>
<dbReference type="EnsemblPlants" id="LPERR11G18750.1">
    <property type="protein sequence ID" value="LPERR11G18750.1"/>
    <property type="gene ID" value="LPERR11G18750"/>
</dbReference>
<keyword evidence="7" id="KW-0106">Calcium</keyword>
<keyword evidence="8" id="KW-0560">Oxidoreductase</keyword>
<protein>
    <recommendedName>
        <fullName evidence="11">Plant heme peroxidase family profile domain-containing protein</fullName>
    </recommendedName>
</protein>
<dbReference type="Gramene" id="LPERR11G18750.1">
    <property type="protein sequence ID" value="LPERR11G18750.1"/>
    <property type="gene ID" value="LPERR11G18750"/>
</dbReference>
<dbReference type="Gene3D" id="1.10.520.10">
    <property type="match status" value="1"/>
</dbReference>
<dbReference type="HOGENOM" id="CLU_010543_7_3_1"/>
<dbReference type="Gene3D" id="1.10.420.10">
    <property type="entry name" value="Peroxidase, domain 2"/>
    <property type="match status" value="1"/>
</dbReference>
<keyword evidence="4" id="KW-0575">Peroxidase</keyword>
<dbReference type="PANTHER" id="PTHR31517">
    <property type="match status" value="1"/>
</dbReference>
<dbReference type="InterPro" id="IPR002016">
    <property type="entry name" value="Haem_peroxidase"/>
</dbReference>
<comment type="catalytic activity">
    <reaction evidence="1">
        <text>2 a phenolic donor + H2O2 = 2 a phenolic radical donor + 2 H2O</text>
        <dbReference type="Rhea" id="RHEA:56136"/>
        <dbReference type="ChEBI" id="CHEBI:15377"/>
        <dbReference type="ChEBI" id="CHEBI:16240"/>
        <dbReference type="ChEBI" id="CHEBI:139520"/>
        <dbReference type="ChEBI" id="CHEBI:139521"/>
        <dbReference type="EC" id="1.11.1.7"/>
    </reaction>
</comment>
<reference evidence="13" key="2">
    <citation type="submission" date="2013-12" db="EMBL/GenBank/DDBJ databases">
        <authorList>
            <person name="Yu Y."/>
            <person name="Lee S."/>
            <person name="de Baynast K."/>
            <person name="Wissotski M."/>
            <person name="Liu L."/>
            <person name="Talag J."/>
            <person name="Goicoechea J."/>
            <person name="Angelova A."/>
            <person name="Jetty R."/>
            <person name="Kudrna D."/>
            <person name="Golser W."/>
            <person name="Rivera L."/>
            <person name="Zhang J."/>
            <person name="Wing R."/>
        </authorList>
    </citation>
    <scope>NUCLEOTIDE SEQUENCE</scope>
</reference>
<dbReference type="GO" id="GO:0140825">
    <property type="term" value="F:lactoperoxidase activity"/>
    <property type="evidence" value="ECO:0007669"/>
    <property type="project" value="UniProtKB-EC"/>
</dbReference>
<evidence type="ECO:0000256" key="9">
    <source>
        <dbReference type="ARBA" id="ARBA00023004"/>
    </source>
</evidence>
<evidence type="ECO:0000256" key="4">
    <source>
        <dbReference type="ARBA" id="ARBA00022559"/>
    </source>
</evidence>
<evidence type="ECO:0000313" key="13">
    <source>
        <dbReference type="Proteomes" id="UP000032180"/>
    </source>
</evidence>
<keyword evidence="10" id="KW-0376">Hydrogen peroxide</keyword>
<feature type="domain" description="Plant heme peroxidase family profile" evidence="11">
    <location>
        <begin position="1"/>
        <end position="69"/>
    </location>
</feature>
<keyword evidence="13" id="KW-1185">Reference proteome</keyword>
<dbReference type="GO" id="GO:0042744">
    <property type="term" value="P:hydrogen peroxide catabolic process"/>
    <property type="evidence" value="ECO:0007669"/>
    <property type="project" value="UniProtKB-KW"/>
</dbReference>
<dbReference type="STRING" id="77586.A0A0D9XV44"/>
<reference evidence="12" key="3">
    <citation type="submission" date="2015-04" db="UniProtKB">
        <authorList>
            <consortium name="EnsemblPlants"/>
        </authorList>
    </citation>
    <scope>IDENTIFICATION</scope>
</reference>
<evidence type="ECO:0000256" key="8">
    <source>
        <dbReference type="ARBA" id="ARBA00023002"/>
    </source>
</evidence>